<evidence type="ECO:0000256" key="1">
    <source>
        <dbReference type="SAM" id="MobiDB-lite"/>
    </source>
</evidence>
<accession>A0A6S7H6L1</accession>
<dbReference type="GO" id="GO:0031123">
    <property type="term" value="P:RNA 3'-end processing"/>
    <property type="evidence" value="ECO:0007669"/>
    <property type="project" value="TreeGrafter"/>
</dbReference>
<dbReference type="Pfam" id="PF19088">
    <property type="entry name" value="TUTase"/>
    <property type="match status" value="1"/>
</dbReference>
<dbReference type="InterPro" id="IPR045100">
    <property type="entry name" value="TUT4/7_NTP_transf"/>
</dbReference>
<sequence length="188" mass="21538">MNGDTNARTRPSRNQRRRKNNRNNAQKNEGQNSEKTNDEGQKKQTDSKKQGQQFSGKKQEKEKRVKLVQENVLKNLPIPGPLHLAALSKLLHNISTDYGMSKEDLRLRWQVFNGVKSLFEQEIKGCSLRLYGSSKSALGLKTSDVNICVHEENEEKIPRIFIAFLNVLKGCSKLHNRAFLVYSSWDNL</sequence>
<feature type="domain" description="Terminal uridylyltransferase 4/7 nucleotidyltransferase" evidence="2">
    <location>
        <begin position="69"/>
        <end position="173"/>
    </location>
</feature>
<evidence type="ECO:0000313" key="4">
    <source>
        <dbReference type="Proteomes" id="UP001152795"/>
    </source>
</evidence>
<dbReference type="GO" id="GO:0050265">
    <property type="term" value="F:RNA uridylyltransferase activity"/>
    <property type="evidence" value="ECO:0007669"/>
    <property type="project" value="TreeGrafter"/>
</dbReference>
<organism evidence="3 4">
    <name type="scientific">Paramuricea clavata</name>
    <name type="common">Red gorgonian</name>
    <name type="synonym">Violescent sea-whip</name>
    <dbReference type="NCBI Taxonomy" id="317549"/>
    <lineage>
        <taxon>Eukaryota</taxon>
        <taxon>Metazoa</taxon>
        <taxon>Cnidaria</taxon>
        <taxon>Anthozoa</taxon>
        <taxon>Octocorallia</taxon>
        <taxon>Malacalcyonacea</taxon>
        <taxon>Plexauridae</taxon>
        <taxon>Paramuricea</taxon>
    </lineage>
</organism>
<dbReference type="AlphaFoldDB" id="A0A6S7H6L1"/>
<dbReference type="SUPFAM" id="SSF81301">
    <property type="entry name" value="Nucleotidyltransferase"/>
    <property type="match status" value="1"/>
</dbReference>
<dbReference type="Proteomes" id="UP001152795">
    <property type="component" value="Unassembled WGS sequence"/>
</dbReference>
<feature type="region of interest" description="Disordered" evidence="1">
    <location>
        <begin position="1"/>
        <end position="64"/>
    </location>
</feature>
<name>A0A6S7H6L1_PARCT</name>
<reference evidence="3" key="1">
    <citation type="submission" date="2020-04" db="EMBL/GenBank/DDBJ databases">
        <authorList>
            <person name="Alioto T."/>
            <person name="Alioto T."/>
            <person name="Gomez Garrido J."/>
        </authorList>
    </citation>
    <scope>NUCLEOTIDE SEQUENCE</scope>
    <source>
        <strain evidence="3">A484AB</strain>
    </source>
</reference>
<dbReference type="EMBL" id="CACRXK020004070">
    <property type="protein sequence ID" value="CAB4001375.1"/>
    <property type="molecule type" value="Genomic_DNA"/>
</dbReference>
<comment type="caution">
    <text evidence="3">The sequence shown here is derived from an EMBL/GenBank/DDBJ whole genome shotgun (WGS) entry which is preliminary data.</text>
</comment>
<feature type="compositionally biased region" description="Basic and acidic residues" evidence="1">
    <location>
        <begin position="35"/>
        <end position="49"/>
    </location>
</feature>
<feature type="compositionally biased region" description="Basic residues" evidence="1">
    <location>
        <begin position="10"/>
        <end position="21"/>
    </location>
</feature>
<dbReference type="PANTHER" id="PTHR12271:SF66">
    <property type="entry name" value="TERMINAL URIDYLYLTRANSFERASE TAILOR"/>
    <property type="match status" value="1"/>
</dbReference>
<gene>
    <name evidence="3" type="ORF">PACLA_8A053199</name>
</gene>
<dbReference type="PANTHER" id="PTHR12271">
    <property type="entry name" value="POLY A POLYMERASE CID PAP -RELATED"/>
    <property type="match status" value="1"/>
</dbReference>
<proteinExistence type="predicted"/>
<dbReference type="InterPro" id="IPR043519">
    <property type="entry name" value="NT_sf"/>
</dbReference>
<protein>
    <recommendedName>
        <fullName evidence="2">Terminal uridylyltransferase 4/7 nucleotidyltransferase domain-containing protein</fullName>
    </recommendedName>
</protein>
<dbReference type="Gene3D" id="3.30.460.10">
    <property type="entry name" value="Beta Polymerase, domain 2"/>
    <property type="match status" value="1"/>
</dbReference>
<evidence type="ECO:0000313" key="3">
    <source>
        <dbReference type="EMBL" id="CAB4001375.1"/>
    </source>
</evidence>
<keyword evidence="4" id="KW-1185">Reference proteome</keyword>
<evidence type="ECO:0000259" key="2">
    <source>
        <dbReference type="Pfam" id="PF19088"/>
    </source>
</evidence>